<dbReference type="Pfam" id="PF00912">
    <property type="entry name" value="Transgly"/>
    <property type="match status" value="1"/>
</dbReference>
<evidence type="ECO:0000256" key="6">
    <source>
        <dbReference type="ARBA" id="ARBA00018638"/>
    </source>
</evidence>
<evidence type="ECO:0000256" key="14">
    <source>
        <dbReference type="ARBA" id="ARBA00022801"/>
    </source>
</evidence>
<dbReference type="GO" id="GO:0030288">
    <property type="term" value="C:outer membrane-bounded periplasmic space"/>
    <property type="evidence" value="ECO:0007669"/>
    <property type="project" value="TreeGrafter"/>
</dbReference>
<evidence type="ECO:0000256" key="24">
    <source>
        <dbReference type="ARBA" id="ARBA00044770"/>
    </source>
</evidence>
<keyword evidence="22" id="KW-0961">Cell wall biogenesis/degradation</keyword>
<evidence type="ECO:0000256" key="4">
    <source>
        <dbReference type="ARBA" id="ARBA00007739"/>
    </source>
</evidence>
<dbReference type="GO" id="GO:0006508">
    <property type="term" value="P:proteolysis"/>
    <property type="evidence" value="ECO:0007669"/>
    <property type="project" value="UniProtKB-KW"/>
</dbReference>
<comment type="catalytic activity">
    <reaction evidence="23">
        <text>Preferential cleavage: (Ac)2-L-Lys-D-Ala-|-D-Ala. Also transpeptidation of peptidyl-alanyl moieties that are N-acyl substituents of D-alanine.</text>
        <dbReference type="EC" id="3.4.16.4"/>
    </reaction>
</comment>
<dbReference type="STRING" id="1261131.lam_207"/>
<dbReference type="InterPro" id="IPR001460">
    <property type="entry name" value="PCN-bd_Tpept"/>
</dbReference>
<evidence type="ECO:0000256" key="10">
    <source>
        <dbReference type="ARBA" id="ARBA00022670"/>
    </source>
</evidence>
<reference evidence="32 33" key="1">
    <citation type="journal article" date="2014" name="Mol. Plant Microbe Interact.">
        <title>The complete genome sequence of Candidatus Liberibacter americanus, associated with citrus Huanglongbing.</title>
        <authorList>
            <person name="Wulff N.A."/>
            <person name="Zhang S."/>
            <person name="Setubal J.C."/>
            <person name="Almeida N.F."/>
            <person name="Martins E.C."/>
            <person name="Harakava R."/>
            <person name="Kumar D."/>
            <person name="Rangel L.T."/>
            <person name="Foissac X."/>
            <person name="Bove J."/>
            <person name="Gabriel D.W."/>
        </authorList>
    </citation>
    <scope>NUCLEOTIDE SEQUENCE [LARGE SCALE GENOMIC DNA]</scope>
    <source>
        <strain evidence="32 33">Sao Paulo</strain>
    </source>
</reference>
<dbReference type="PATRIC" id="fig|1261131.3.peg.196"/>
<comment type="subcellular location">
    <subcellularLocation>
        <location evidence="1">Cell inner membrane</location>
        <topology evidence="1">Single-pass type II membrane protein</topology>
    </subcellularLocation>
</comment>
<dbReference type="InterPro" id="IPR031376">
    <property type="entry name" value="PCB_OB"/>
</dbReference>
<feature type="transmembrane region" description="Helical" evidence="28">
    <location>
        <begin position="12"/>
        <end position="32"/>
    </location>
</feature>
<gene>
    <name evidence="32" type="ORF">lam_207</name>
</gene>
<feature type="domain" description="Penicillin-binding protein transpeptidase" evidence="29">
    <location>
        <begin position="441"/>
        <end position="731"/>
    </location>
</feature>
<dbReference type="GO" id="GO:0009002">
    <property type="term" value="F:serine-type D-Ala-D-Ala carboxypeptidase activity"/>
    <property type="evidence" value="ECO:0007669"/>
    <property type="project" value="UniProtKB-EC"/>
</dbReference>
<proteinExistence type="inferred from homology"/>
<dbReference type="NCBIfam" id="TIGR02074">
    <property type="entry name" value="PBP_1a_fam"/>
    <property type="match status" value="1"/>
</dbReference>
<evidence type="ECO:0000256" key="26">
    <source>
        <dbReference type="ARBA" id="ARBA00060592"/>
    </source>
</evidence>
<name>U6B3Q8_9HYPH</name>
<feature type="domain" description="Penicillin-binding protein OB-like" evidence="31">
    <location>
        <begin position="326"/>
        <end position="439"/>
    </location>
</feature>
<evidence type="ECO:0000256" key="28">
    <source>
        <dbReference type="SAM" id="Phobius"/>
    </source>
</evidence>
<dbReference type="SUPFAM" id="SSF53955">
    <property type="entry name" value="Lysozyme-like"/>
    <property type="match status" value="1"/>
</dbReference>
<evidence type="ECO:0000256" key="15">
    <source>
        <dbReference type="ARBA" id="ARBA00022960"/>
    </source>
</evidence>
<dbReference type="PANTHER" id="PTHR32282:SF27">
    <property type="entry name" value="PENICILLIN-BINDING PROTEIN 1A"/>
    <property type="match status" value="1"/>
</dbReference>
<evidence type="ECO:0000256" key="19">
    <source>
        <dbReference type="ARBA" id="ARBA00023136"/>
    </source>
</evidence>
<dbReference type="GO" id="GO:0071555">
    <property type="term" value="P:cell wall organization"/>
    <property type="evidence" value="ECO:0007669"/>
    <property type="project" value="UniProtKB-KW"/>
</dbReference>
<comment type="similarity">
    <text evidence="4">In the N-terminal section; belongs to the glycosyltransferase 51 family.</text>
</comment>
<sequence length="816" mass="90949">MYPRIVSLTGYFFGFITYSFLGVVLGISIYIAKISQNLPDYAVLNSYSPPVTTRIHAGNGALIAEYAKENRLFSPIETIPAHVKYAFVSAEDKNFYYHSGVDIFGIIRASIHNLRNIGKGRRPEGASTITQQVAKNFLLSSNQTIDRKIKEILLSFRLEKAYNKEKILEFYLNEIFFGFNSYGIAGAALTYFNKSVSDLTIEEAAYLAALPKGPSNYNPFTRTAAAVSRRNWVIDRMAENEYITNAQAAIAKSKELKVVNKNNRIHLIGTEYFADEVKRKLVGFYGEKALYEDGLSVRTSLNPELQSYARLAMQNGLVNYDQKWGFRGPITHISLKNWESSLSSMPLLYDVPEWNIAVVLEVSNSNVTIGIRPSANINSKMNSENQKNIIPADYMRWAYNSLPEDKKIEPEPSLILSPGDVIYVEKDEEGWRLRQIPKVQGGLVAMDPRTGRILANIGGFSHSQSEFNRTTQAMRQPGSCFKPIVYAAALDSGYTPASLIMDAPIEIVNKAGQIWKPENSNKTFSGPSTLRFGLEKSRNLMTVRLAHHMGMSVLAEYAENFGIYDKMRTNSAMSLGAGETTVLRMVSAYAVFANGGKQIKPSFIDRIQDRFGKTIFNQEKRICEDCNYLNWNGQDEPEIIDKREQVLDPMTAYQINSMLEGVIKNGTAAGKIKINRPIAGKSGTTSNRRDTWFIGYTPTLVTGIYIGYDIPATLDASGGSLAAPIFNNFMKNALKNTPTSRFIIPKGMRLIPINKRSGMLAKKGDIDTIIEAFKPGTGPLTEYTVIDDTDNTSSEEILRRSPQADQAIHSKSGGLY</sequence>
<comment type="similarity">
    <text evidence="3">In the C-terminal section; belongs to the transpeptidase family.</text>
</comment>
<feature type="region of interest" description="Disordered" evidence="27">
    <location>
        <begin position="791"/>
        <end position="816"/>
    </location>
</feature>
<feature type="domain" description="Glycosyl transferase family 51" evidence="30">
    <location>
        <begin position="60"/>
        <end position="237"/>
    </location>
</feature>
<dbReference type="GO" id="GO:0008658">
    <property type="term" value="F:penicillin binding"/>
    <property type="evidence" value="ECO:0007669"/>
    <property type="project" value="InterPro"/>
</dbReference>
<keyword evidence="9 32" id="KW-0121">Carboxypeptidase</keyword>
<dbReference type="Proteomes" id="UP000017862">
    <property type="component" value="Chromosome"/>
</dbReference>
<evidence type="ECO:0000256" key="27">
    <source>
        <dbReference type="SAM" id="MobiDB-lite"/>
    </source>
</evidence>
<evidence type="ECO:0000259" key="29">
    <source>
        <dbReference type="Pfam" id="PF00905"/>
    </source>
</evidence>
<evidence type="ECO:0000256" key="7">
    <source>
        <dbReference type="ARBA" id="ARBA00022475"/>
    </source>
</evidence>
<dbReference type="PANTHER" id="PTHR32282">
    <property type="entry name" value="BINDING PROTEIN TRANSPEPTIDASE, PUTATIVE-RELATED"/>
    <property type="match status" value="1"/>
</dbReference>
<keyword evidence="21" id="KW-0511">Multifunctional enzyme</keyword>
<evidence type="ECO:0000256" key="5">
    <source>
        <dbReference type="ARBA" id="ARBA00012448"/>
    </source>
</evidence>
<dbReference type="HOGENOM" id="CLU_006354_2_4_5"/>
<dbReference type="GO" id="GO:0005886">
    <property type="term" value="C:plasma membrane"/>
    <property type="evidence" value="ECO:0007669"/>
    <property type="project" value="UniProtKB-SubCell"/>
</dbReference>
<dbReference type="InterPro" id="IPR050396">
    <property type="entry name" value="Glycosyltr_51/Transpeptidase"/>
</dbReference>
<evidence type="ECO:0000256" key="11">
    <source>
        <dbReference type="ARBA" id="ARBA00022676"/>
    </source>
</evidence>
<keyword evidence="16" id="KW-0735">Signal-anchor</keyword>
<accession>U6B3Q8</accession>
<keyword evidence="8" id="KW-0997">Cell inner membrane</keyword>
<keyword evidence="18 28" id="KW-1133">Transmembrane helix</keyword>
<evidence type="ECO:0000259" key="31">
    <source>
        <dbReference type="Pfam" id="PF17092"/>
    </source>
</evidence>
<evidence type="ECO:0000256" key="9">
    <source>
        <dbReference type="ARBA" id="ARBA00022645"/>
    </source>
</evidence>
<evidence type="ECO:0000256" key="23">
    <source>
        <dbReference type="ARBA" id="ARBA00034000"/>
    </source>
</evidence>
<keyword evidence="7" id="KW-1003">Cell membrane</keyword>
<evidence type="ECO:0000256" key="25">
    <source>
        <dbReference type="ARBA" id="ARBA00049902"/>
    </source>
</evidence>
<evidence type="ECO:0000256" key="8">
    <source>
        <dbReference type="ARBA" id="ARBA00022519"/>
    </source>
</evidence>
<evidence type="ECO:0000313" key="32">
    <source>
        <dbReference type="EMBL" id="AHA27580.1"/>
    </source>
</evidence>
<keyword evidence="13 28" id="KW-0812">Transmembrane</keyword>
<dbReference type="Gene3D" id="1.10.3810.10">
    <property type="entry name" value="Biosynthetic peptidoglycan transglycosylase-like"/>
    <property type="match status" value="1"/>
</dbReference>
<dbReference type="AlphaFoldDB" id="U6B3Q8"/>
<dbReference type="Pfam" id="PF00905">
    <property type="entry name" value="Transpeptidase"/>
    <property type="match status" value="1"/>
</dbReference>
<evidence type="ECO:0000256" key="22">
    <source>
        <dbReference type="ARBA" id="ARBA00023316"/>
    </source>
</evidence>
<evidence type="ECO:0000256" key="2">
    <source>
        <dbReference type="ARBA" id="ARBA00004752"/>
    </source>
</evidence>
<dbReference type="EC" id="3.4.16.4" evidence="5"/>
<evidence type="ECO:0000313" key="33">
    <source>
        <dbReference type="Proteomes" id="UP000017862"/>
    </source>
</evidence>
<keyword evidence="15" id="KW-0133">Cell shape</keyword>
<dbReference type="GO" id="GO:0008360">
    <property type="term" value="P:regulation of cell shape"/>
    <property type="evidence" value="ECO:0007669"/>
    <property type="project" value="UniProtKB-KW"/>
</dbReference>
<evidence type="ECO:0000256" key="16">
    <source>
        <dbReference type="ARBA" id="ARBA00022968"/>
    </source>
</evidence>
<dbReference type="Gene3D" id="3.40.710.10">
    <property type="entry name" value="DD-peptidase/beta-lactamase superfamily"/>
    <property type="match status" value="2"/>
</dbReference>
<dbReference type="KEGG" id="lar:lam_207"/>
<evidence type="ECO:0000256" key="18">
    <source>
        <dbReference type="ARBA" id="ARBA00022989"/>
    </source>
</evidence>
<dbReference type="UniPathway" id="UPA00219"/>
<comment type="pathway">
    <text evidence="2">Cell wall biogenesis; peptidoglycan biosynthesis.</text>
</comment>
<organism evidence="32 33">
    <name type="scientific">Candidatus Liberibacter americanus str. Sao Paulo</name>
    <dbReference type="NCBI Taxonomy" id="1261131"/>
    <lineage>
        <taxon>Bacteria</taxon>
        <taxon>Pseudomonadati</taxon>
        <taxon>Pseudomonadota</taxon>
        <taxon>Alphaproteobacteria</taxon>
        <taxon>Hyphomicrobiales</taxon>
        <taxon>Rhizobiaceae</taxon>
        <taxon>Liberibacter</taxon>
    </lineage>
</organism>
<keyword evidence="17" id="KW-0573">Peptidoglycan synthesis</keyword>
<dbReference type="InterPro" id="IPR012338">
    <property type="entry name" value="Beta-lactam/transpept-like"/>
</dbReference>
<dbReference type="FunFam" id="1.10.3810.10:FF:000003">
    <property type="entry name" value="Penicillin-binding protein 1a"/>
    <property type="match status" value="1"/>
</dbReference>
<keyword evidence="19 28" id="KW-0472">Membrane</keyword>
<comment type="catalytic activity">
    <reaction evidence="25">
        <text>[GlcNAc-(1-&gt;4)-Mur2Ac(oyl-L-Ala-gamma-D-Glu-L-Lys-D-Ala-D-Ala)](n)-di-trans,octa-cis-undecaprenyl diphosphate + beta-D-GlcNAc-(1-&gt;4)-Mur2Ac(oyl-L-Ala-gamma-D-Glu-L-Lys-D-Ala-D-Ala)-di-trans,octa-cis-undecaprenyl diphosphate = [GlcNAc-(1-&gt;4)-Mur2Ac(oyl-L-Ala-gamma-D-Glu-L-Lys-D-Ala-D-Ala)](n+1)-di-trans,octa-cis-undecaprenyl diphosphate + di-trans,octa-cis-undecaprenyl diphosphate + H(+)</text>
        <dbReference type="Rhea" id="RHEA:23708"/>
        <dbReference type="Rhea" id="RHEA-COMP:9602"/>
        <dbReference type="Rhea" id="RHEA-COMP:9603"/>
        <dbReference type="ChEBI" id="CHEBI:15378"/>
        <dbReference type="ChEBI" id="CHEBI:58405"/>
        <dbReference type="ChEBI" id="CHEBI:60033"/>
        <dbReference type="ChEBI" id="CHEBI:78435"/>
        <dbReference type="EC" id="2.4.99.28"/>
    </reaction>
</comment>
<evidence type="ECO:0000256" key="3">
    <source>
        <dbReference type="ARBA" id="ARBA00007090"/>
    </source>
</evidence>
<dbReference type="eggNOG" id="COG5009">
    <property type="taxonomic scope" value="Bacteria"/>
</dbReference>
<keyword evidence="12" id="KW-0808">Transferase</keyword>
<dbReference type="InterPro" id="IPR023346">
    <property type="entry name" value="Lysozyme-like_dom_sf"/>
</dbReference>
<dbReference type="GO" id="GO:0008955">
    <property type="term" value="F:peptidoglycan glycosyltransferase activity"/>
    <property type="evidence" value="ECO:0007669"/>
    <property type="project" value="UniProtKB-EC"/>
</dbReference>
<dbReference type="Pfam" id="PF17092">
    <property type="entry name" value="PCB_OB"/>
    <property type="match status" value="1"/>
</dbReference>
<keyword evidence="10" id="KW-0645">Protease</keyword>
<dbReference type="GO" id="GO:0046677">
    <property type="term" value="P:response to antibiotic"/>
    <property type="evidence" value="ECO:0007669"/>
    <property type="project" value="UniProtKB-KW"/>
</dbReference>
<dbReference type="SUPFAM" id="SSF56601">
    <property type="entry name" value="beta-lactamase/transpeptidase-like"/>
    <property type="match status" value="1"/>
</dbReference>
<dbReference type="EMBL" id="CP006604">
    <property type="protein sequence ID" value="AHA27580.1"/>
    <property type="molecule type" value="Genomic_DNA"/>
</dbReference>
<comment type="pathway">
    <text evidence="26">Glycan biosynthesis.</text>
</comment>
<evidence type="ECO:0000256" key="13">
    <source>
        <dbReference type="ARBA" id="ARBA00022692"/>
    </source>
</evidence>
<keyword evidence="11" id="KW-0328">Glycosyltransferase</keyword>
<evidence type="ECO:0000256" key="1">
    <source>
        <dbReference type="ARBA" id="ARBA00004249"/>
    </source>
</evidence>
<evidence type="ECO:0000256" key="21">
    <source>
        <dbReference type="ARBA" id="ARBA00023268"/>
    </source>
</evidence>
<keyword evidence="20" id="KW-0046">Antibiotic resistance</keyword>
<evidence type="ECO:0000256" key="12">
    <source>
        <dbReference type="ARBA" id="ARBA00022679"/>
    </source>
</evidence>
<dbReference type="InterPro" id="IPR036950">
    <property type="entry name" value="PBP_transglycosylase"/>
</dbReference>
<dbReference type="GO" id="GO:0009252">
    <property type="term" value="P:peptidoglycan biosynthetic process"/>
    <property type="evidence" value="ECO:0007669"/>
    <property type="project" value="UniProtKB-UniPathway"/>
</dbReference>
<protein>
    <recommendedName>
        <fullName evidence="6">Penicillin-binding protein 1A</fullName>
        <ecNumber evidence="24">2.4.99.28</ecNumber>
        <ecNumber evidence="5">3.4.16.4</ecNumber>
    </recommendedName>
</protein>
<keyword evidence="33" id="KW-1185">Reference proteome</keyword>
<evidence type="ECO:0000256" key="20">
    <source>
        <dbReference type="ARBA" id="ARBA00023251"/>
    </source>
</evidence>
<dbReference type="EC" id="2.4.99.28" evidence="24"/>
<evidence type="ECO:0000256" key="17">
    <source>
        <dbReference type="ARBA" id="ARBA00022984"/>
    </source>
</evidence>
<dbReference type="InterPro" id="IPR001264">
    <property type="entry name" value="Glyco_trans_51"/>
</dbReference>
<evidence type="ECO:0000259" key="30">
    <source>
        <dbReference type="Pfam" id="PF00912"/>
    </source>
</evidence>
<keyword evidence="14" id="KW-0378">Hydrolase</keyword>